<feature type="non-terminal residue" evidence="1">
    <location>
        <position position="1"/>
    </location>
</feature>
<reference evidence="1" key="1">
    <citation type="journal article" date="2019" name="Sci. Rep.">
        <title>Draft genome of Tanacetum cinerariifolium, the natural source of mosquito coil.</title>
        <authorList>
            <person name="Yamashiro T."/>
            <person name="Shiraishi A."/>
            <person name="Satake H."/>
            <person name="Nakayama K."/>
        </authorList>
    </citation>
    <scope>NUCLEOTIDE SEQUENCE</scope>
</reference>
<sequence>QATFRHYLVALLQQARLGFHVAVVGGRAHHRHGHDAVLIGAALLDDVILILAENHGLRIHRELLARVGVRLVQAHGAKHVGLEQAVGVG</sequence>
<dbReference type="AlphaFoldDB" id="A0A699WEI7"/>
<accession>A0A699WEI7</accession>
<comment type="caution">
    <text evidence="1">The sequence shown here is derived from an EMBL/GenBank/DDBJ whole genome shotgun (WGS) entry which is preliminary data.</text>
</comment>
<organism evidence="1">
    <name type="scientific">Tanacetum cinerariifolium</name>
    <name type="common">Dalmatian daisy</name>
    <name type="synonym">Chrysanthemum cinerariifolium</name>
    <dbReference type="NCBI Taxonomy" id="118510"/>
    <lineage>
        <taxon>Eukaryota</taxon>
        <taxon>Viridiplantae</taxon>
        <taxon>Streptophyta</taxon>
        <taxon>Embryophyta</taxon>
        <taxon>Tracheophyta</taxon>
        <taxon>Spermatophyta</taxon>
        <taxon>Magnoliopsida</taxon>
        <taxon>eudicotyledons</taxon>
        <taxon>Gunneridae</taxon>
        <taxon>Pentapetalae</taxon>
        <taxon>asterids</taxon>
        <taxon>campanulids</taxon>
        <taxon>Asterales</taxon>
        <taxon>Asteraceae</taxon>
        <taxon>Asteroideae</taxon>
        <taxon>Anthemideae</taxon>
        <taxon>Anthemidinae</taxon>
        <taxon>Tanacetum</taxon>
    </lineage>
</organism>
<gene>
    <name evidence="1" type="ORF">Tci_916649</name>
</gene>
<proteinExistence type="predicted"/>
<evidence type="ECO:0000313" key="1">
    <source>
        <dbReference type="EMBL" id="GFD44680.1"/>
    </source>
</evidence>
<protein>
    <submittedName>
        <fullName evidence="1">Uncharacterized protein</fullName>
    </submittedName>
</protein>
<name>A0A699WEI7_TANCI</name>
<dbReference type="EMBL" id="BKCJ011628593">
    <property type="protein sequence ID" value="GFD44680.1"/>
    <property type="molecule type" value="Genomic_DNA"/>
</dbReference>